<keyword evidence="3" id="KW-1185">Reference proteome</keyword>
<evidence type="ECO:0000313" key="2">
    <source>
        <dbReference type="EMBL" id="ESW20459.1"/>
    </source>
</evidence>
<evidence type="ECO:0000256" key="1">
    <source>
        <dbReference type="SAM" id="MobiDB-lite"/>
    </source>
</evidence>
<dbReference type="Gramene" id="ESW20459">
    <property type="protein sequence ID" value="ESW20459"/>
    <property type="gene ID" value="PHAVU_006G211100g"/>
</dbReference>
<feature type="compositionally biased region" description="Polar residues" evidence="1">
    <location>
        <begin position="79"/>
        <end position="90"/>
    </location>
</feature>
<organism evidence="2 3">
    <name type="scientific">Phaseolus vulgaris</name>
    <name type="common">Kidney bean</name>
    <name type="synonym">French bean</name>
    <dbReference type="NCBI Taxonomy" id="3885"/>
    <lineage>
        <taxon>Eukaryota</taxon>
        <taxon>Viridiplantae</taxon>
        <taxon>Streptophyta</taxon>
        <taxon>Embryophyta</taxon>
        <taxon>Tracheophyta</taxon>
        <taxon>Spermatophyta</taxon>
        <taxon>Magnoliopsida</taxon>
        <taxon>eudicotyledons</taxon>
        <taxon>Gunneridae</taxon>
        <taxon>Pentapetalae</taxon>
        <taxon>rosids</taxon>
        <taxon>fabids</taxon>
        <taxon>Fabales</taxon>
        <taxon>Fabaceae</taxon>
        <taxon>Papilionoideae</taxon>
        <taxon>50 kb inversion clade</taxon>
        <taxon>NPAAA clade</taxon>
        <taxon>indigoferoid/millettioid clade</taxon>
        <taxon>Phaseoleae</taxon>
        <taxon>Phaseolus</taxon>
    </lineage>
</organism>
<proteinExistence type="predicted"/>
<feature type="region of interest" description="Disordered" evidence="1">
    <location>
        <begin position="79"/>
        <end position="114"/>
    </location>
</feature>
<reference evidence="3" key="1">
    <citation type="journal article" date="2014" name="Nat. Genet.">
        <title>A reference genome for common bean and genome-wide analysis of dual domestications.</title>
        <authorList>
            <person name="Schmutz J."/>
            <person name="McClean P.E."/>
            <person name="Mamidi S."/>
            <person name="Wu G.A."/>
            <person name="Cannon S.B."/>
            <person name="Grimwood J."/>
            <person name="Jenkins J."/>
            <person name="Shu S."/>
            <person name="Song Q."/>
            <person name="Chavarro C."/>
            <person name="Torres-Torres M."/>
            <person name="Geffroy V."/>
            <person name="Moghaddam S.M."/>
            <person name="Gao D."/>
            <person name="Abernathy B."/>
            <person name="Barry K."/>
            <person name="Blair M."/>
            <person name="Brick M.A."/>
            <person name="Chovatia M."/>
            <person name="Gepts P."/>
            <person name="Goodstein D.M."/>
            <person name="Gonzales M."/>
            <person name="Hellsten U."/>
            <person name="Hyten D.L."/>
            <person name="Jia G."/>
            <person name="Kelly J.D."/>
            <person name="Kudrna D."/>
            <person name="Lee R."/>
            <person name="Richard M.M."/>
            <person name="Miklas P.N."/>
            <person name="Osorno J.M."/>
            <person name="Rodrigues J."/>
            <person name="Thareau V."/>
            <person name="Urrea C.A."/>
            <person name="Wang M."/>
            <person name="Yu Y."/>
            <person name="Zhang M."/>
            <person name="Wing R.A."/>
            <person name="Cregan P.B."/>
            <person name="Rokhsar D.S."/>
            <person name="Jackson S.A."/>
        </authorList>
    </citation>
    <scope>NUCLEOTIDE SEQUENCE [LARGE SCALE GENOMIC DNA]</scope>
    <source>
        <strain evidence="3">cv. G19833</strain>
    </source>
</reference>
<sequence>MGCAFGRIVPEIKSGNDSNWEKGVNNIIRSRGESNLEKRESVHSFSSVVDNAIRSANNSDSKPPENVSSFSLVVDNAIRSANNSDRNTVNKAIRNRDGQAETDAEADTAESANRASWQKRYLLRNRKR</sequence>
<accession>V7BR67</accession>
<evidence type="ECO:0000313" key="3">
    <source>
        <dbReference type="Proteomes" id="UP000000226"/>
    </source>
</evidence>
<dbReference type="Proteomes" id="UP000000226">
    <property type="component" value="Chromosome 6"/>
</dbReference>
<dbReference type="EMBL" id="CM002293">
    <property type="protein sequence ID" value="ESW20459.1"/>
    <property type="molecule type" value="Genomic_DNA"/>
</dbReference>
<dbReference type="AlphaFoldDB" id="V7BR67"/>
<name>V7BR67_PHAVU</name>
<protein>
    <submittedName>
        <fullName evidence="2">Uncharacterized protein</fullName>
    </submittedName>
</protein>
<gene>
    <name evidence="2" type="ORF">PHAVU_006G211100g</name>
</gene>